<organism evidence="2 3">
    <name type="scientific">Rubroshorea leprosula</name>
    <dbReference type="NCBI Taxonomy" id="152421"/>
    <lineage>
        <taxon>Eukaryota</taxon>
        <taxon>Viridiplantae</taxon>
        <taxon>Streptophyta</taxon>
        <taxon>Embryophyta</taxon>
        <taxon>Tracheophyta</taxon>
        <taxon>Spermatophyta</taxon>
        <taxon>Magnoliopsida</taxon>
        <taxon>eudicotyledons</taxon>
        <taxon>Gunneridae</taxon>
        <taxon>Pentapetalae</taxon>
        <taxon>rosids</taxon>
        <taxon>malvids</taxon>
        <taxon>Malvales</taxon>
        <taxon>Dipterocarpaceae</taxon>
        <taxon>Rubroshorea</taxon>
    </lineage>
</organism>
<dbReference type="GO" id="GO:0005886">
    <property type="term" value="C:plasma membrane"/>
    <property type="evidence" value="ECO:0007669"/>
    <property type="project" value="InterPro"/>
</dbReference>
<dbReference type="EMBL" id="BPVZ01000079">
    <property type="protein sequence ID" value="GKV28539.1"/>
    <property type="molecule type" value="Genomic_DNA"/>
</dbReference>
<accession>A0AAV5KV35</accession>
<evidence type="ECO:0008006" key="4">
    <source>
        <dbReference type="Google" id="ProtNLM"/>
    </source>
</evidence>
<evidence type="ECO:0000256" key="1">
    <source>
        <dbReference type="SAM" id="MobiDB-lite"/>
    </source>
</evidence>
<dbReference type="PANTHER" id="PTHR33312">
    <property type="entry name" value="MEMBRANE-ASSOCIATED KINASE REGULATOR 4-RELATED"/>
    <property type="match status" value="1"/>
</dbReference>
<feature type="compositionally biased region" description="Basic residues" evidence="1">
    <location>
        <begin position="257"/>
        <end position="272"/>
    </location>
</feature>
<dbReference type="Proteomes" id="UP001054252">
    <property type="component" value="Unassembled WGS sequence"/>
</dbReference>
<name>A0AAV5KV35_9ROSI</name>
<evidence type="ECO:0000313" key="2">
    <source>
        <dbReference type="EMBL" id="GKV28539.1"/>
    </source>
</evidence>
<feature type="compositionally biased region" description="Basic and acidic residues" evidence="1">
    <location>
        <begin position="244"/>
        <end position="256"/>
    </location>
</feature>
<gene>
    <name evidence="2" type="ORF">SLEP1_g37576</name>
</gene>
<evidence type="ECO:0000313" key="3">
    <source>
        <dbReference type="Proteomes" id="UP001054252"/>
    </source>
</evidence>
<dbReference type="GO" id="GO:0019210">
    <property type="term" value="F:kinase inhibitor activity"/>
    <property type="evidence" value="ECO:0007669"/>
    <property type="project" value="InterPro"/>
</dbReference>
<feature type="region of interest" description="Disordered" evidence="1">
    <location>
        <begin position="216"/>
        <end position="291"/>
    </location>
</feature>
<keyword evidence="3" id="KW-1185">Reference proteome</keyword>
<reference evidence="2 3" key="1">
    <citation type="journal article" date="2021" name="Commun. Biol.">
        <title>The genome of Shorea leprosula (Dipterocarpaceae) highlights the ecological relevance of drought in aseasonal tropical rainforests.</title>
        <authorList>
            <person name="Ng K.K.S."/>
            <person name="Kobayashi M.J."/>
            <person name="Fawcett J.A."/>
            <person name="Hatakeyama M."/>
            <person name="Paape T."/>
            <person name="Ng C.H."/>
            <person name="Ang C.C."/>
            <person name="Tnah L.H."/>
            <person name="Lee C.T."/>
            <person name="Nishiyama T."/>
            <person name="Sese J."/>
            <person name="O'Brien M.J."/>
            <person name="Copetti D."/>
            <person name="Mohd Noor M.I."/>
            <person name="Ong R.C."/>
            <person name="Putra M."/>
            <person name="Sireger I.Z."/>
            <person name="Indrioko S."/>
            <person name="Kosugi Y."/>
            <person name="Izuno A."/>
            <person name="Isagi Y."/>
            <person name="Lee S.L."/>
            <person name="Shimizu K.K."/>
        </authorList>
    </citation>
    <scope>NUCLEOTIDE SEQUENCE [LARGE SCALE GENOMIC DNA]</scope>
    <source>
        <strain evidence="2">214</strain>
    </source>
</reference>
<dbReference type="PANTHER" id="PTHR33312:SF5">
    <property type="entry name" value="MEMBRANE-ASSOCIATED KINASE REGULATOR 4-RELATED"/>
    <property type="match status" value="1"/>
</dbReference>
<feature type="compositionally biased region" description="Low complexity" evidence="1">
    <location>
        <begin position="275"/>
        <end position="291"/>
    </location>
</feature>
<protein>
    <recommendedName>
        <fullName evidence="4">Membrane-associated kinase regulator 4</fullName>
    </recommendedName>
</protein>
<dbReference type="InterPro" id="IPR039620">
    <property type="entry name" value="BKI1/MAKR1/3/4"/>
</dbReference>
<sequence>MAVNLPSYDHADEDYIDMEISSFPNSFCHSVCSPPHTREFEFQMSSSSMEREPTTSPADELFYKGKLLPLHLPPRLQMFEKLLENSNSIYEDNKDNFDEFYSTPLATTLTTPTTTSTPFESCNISPSESCQVSRELNPEEYFFEYPSDESGFIGEHPKKSWTKKLKLIRQSSIGSKLKASRAYLKALFGKSGCSDESCAAAAKVADEGSIAQARERQDKYMKAAKKSPIGRKEKYQIPTASMRSFDKAKITEENAGHHRRSFSLAIKRHPTKRFSPVSSSSDSSSSSSSNYSNRFHALQFLKRSNSMNSEIENPIQGAIAHCKQSQ</sequence>
<proteinExistence type="predicted"/>
<comment type="caution">
    <text evidence="2">The sequence shown here is derived from an EMBL/GenBank/DDBJ whole genome shotgun (WGS) entry which is preliminary data.</text>
</comment>
<dbReference type="AlphaFoldDB" id="A0AAV5KV35"/>